<gene>
    <name evidence="2" type="ORF">PYX00_002879</name>
</gene>
<feature type="compositionally biased region" description="Basic and acidic residues" evidence="1">
    <location>
        <begin position="108"/>
        <end position="130"/>
    </location>
</feature>
<evidence type="ECO:0000313" key="2">
    <source>
        <dbReference type="EMBL" id="KAL0274846.1"/>
    </source>
</evidence>
<dbReference type="AlphaFoldDB" id="A0AAW2HYU4"/>
<organism evidence="2">
    <name type="scientific">Menopon gallinae</name>
    <name type="common">poultry shaft louse</name>
    <dbReference type="NCBI Taxonomy" id="328185"/>
    <lineage>
        <taxon>Eukaryota</taxon>
        <taxon>Metazoa</taxon>
        <taxon>Ecdysozoa</taxon>
        <taxon>Arthropoda</taxon>
        <taxon>Hexapoda</taxon>
        <taxon>Insecta</taxon>
        <taxon>Pterygota</taxon>
        <taxon>Neoptera</taxon>
        <taxon>Paraneoptera</taxon>
        <taxon>Psocodea</taxon>
        <taxon>Troctomorpha</taxon>
        <taxon>Phthiraptera</taxon>
        <taxon>Amblycera</taxon>
        <taxon>Menoponidae</taxon>
        <taxon>Menopon</taxon>
    </lineage>
</organism>
<dbReference type="EMBL" id="JARGDH010000002">
    <property type="protein sequence ID" value="KAL0274846.1"/>
    <property type="molecule type" value="Genomic_DNA"/>
</dbReference>
<accession>A0AAW2HYU4</accession>
<sequence>MAQAASLELYDSLSGDKSTWESLTRIAGAPIVILKLYRNVLMYKMKVGLMSGVVDLQPPSFMQRRVSQEQPAEILDNGMIRNGVILKSGGTSTTEAIGITGPGRWRRPRESGRENLNEDERELRVKKREC</sequence>
<feature type="region of interest" description="Disordered" evidence="1">
    <location>
        <begin position="92"/>
        <end position="130"/>
    </location>
</feature>
<proteinExistence type="predicted"/>
<name>A0AAW2HYU4_9NEOP</name>
<evidence type="ECO:0000256" key="1">
    <source>
        <dbReference type="SAM" id="MobiDB-lite"/>
    </source>
</evidence>
<comment type="caution">
    <text evidence="2">The sequence shown here is derived from an EMBL/GenBank/DDBJ whole genome shotgun (WGS) entry which is preliminary data.</text>
</comment>
<protein>
    <submittedName>
        <fullName evidence="2">Uncharacterized protein</fullName>
    </submittedName>
</protein>
<reference evidence="2" key="1">
    <citation type="journal article" date="2024" name="Gigascience">
        <title>Chromosome-level genome of the poultry shaft louse Menopon gallinae provides insight into the host-switching and adaptive evolution of parasitic lice.</title>
        <authorList>
            <person name="Xu Y."/>
            <person name="Ma L."/>
            <person name="Liu S."/>
            <person name="Liang Y."/>
            <person name="Liu Q."/>
            <person name="He Z."/>
            <person name="Tian L."/>
            <person name="Duan Y."/>
            <person name="Cai W."/>
            <person name="Li H."/>
            <person name="Song F."/>
        </authorList>
    </citation>
    <scope>NUCLEOTIDE SEQUENCE</scope>
    <source>
        <strain evidence="2">Cailab_2023a</strain>
    </source>
</reference>